<keyword evidence="9 18" id="KW-0999">Mitochondrion inner membrane</keyword>
<comment type="catalytic activity">
    <reaction evidence="17 18">
        <text>a ubiquinone + NADH + 5 H(+)(in) = a ubiquinol + NAD(+) + 4 H(+)(out)</text>
        <dbReference type="Rhea" id="RHEA:29091"/>
        <dbReference type="Rhea" id="RHEA-COMP:9565"/>
        <dbReference type="Rhea" id="RHEA-COMP:9566"/>
        <dbReference type="ChEBI" id="CHEBI:15378"/>
        <dbReference type="ChEBI" id="CHEBI:16389"/>
        <dbReference type="ChEBI" id="CHEBI:17976"/>
        <dbReference type="ChEBI" id="CHEBI:57540"/>
        <dbReference type="ChEBI" id="CHEBI:57945"/>
        <dbReference type="EC" id="7.1.1.2"/>
    </reaction>
</comment>
<dbReference type="GO" id="GO:0006120">
    <property type="term" value="P:mitochondrial electron transport, NADH to ubiquinone"/>
    <property type="evidence" value="ECO:0007669"/>
    <property type="project" value="InterPro"/>
</dbReference>
<feature type="transmembrane region" description="Helical" evidence="18">
    <location>
        <begin position="272"/>
        <end position="294"/>
    </location>
</feature>
<evidence type="ECO:0000256" key="18">
    <source>
        <dbReference type="RuleBase" id="RU003403"/>
    </source>
</evidence>
<comment type="subcellular location">
    <subcellularLocation>
        <location evidence="2 18">Mitochondrion inner membrane</location>
        <topology evidence="2 18">Multi-pass membrane protein</topology>
    </subcellularLocation>
</comment>
<dbReference type="AlphaFoldDB" id="A0A343C489"/>
<evidence type="ECO:0000256" key="6">
    <source>
        <dbReference type="ARBA" id="ARBA00022448"/>
    </source>
</evidence>
<keyword evidence="7 18" id="KW-0679">Respiratory chain</keyword>
<keyword evidence="12 18" id="KW-1133">Transmembrane helix</keyword>
<evidence type="ECO:0000256" key="8">
    <source>
        <dbReference type="ARBA" id="ARBA00022692"/>
    </source>
</evidence>
<feature type="transmembrane region" description="Helical" evidence="18">
    <location>
        <begin position="148"/>
        <end position="168"/>
    </location>
</feature>
<evidence type="ECO:0000256" key="11">
    <source>
        <dbReference type="ARBA" id="ARBA00022982"/>
    </source>
</evidence>
<dbReference type="InterPro" id="IPR050175">
    <property type="entry name" value="Complex_I_Subunit_2"/>
</dbReference>
<evidence type="ECO:0000256" key="10">
    <source>
        <dbReference type="ARBA" id="ARBA00022967"/>
    </source>
</evidence>
<dbReference type="EC" id="7.1.1.2" evidence="4 18"/>
<evidence type="ECO:0000256" key="13">
    <source>
        <dbReference type="ARBA" id="ARBA00023027"/>
    </source>
</evidence>
<keyword evidence="14 18" id="KW-0830">Ubiquinone</keyword>
<feature type="transmembrane region" description="Helical" evidence="18">
    <location>
        <begin position="200"/>
        <end position="217"/>
    </location>
</feature>
<evidence type="ECO:0000313" key="20">
    <source>
        <dbReference type="EMBL" id="ARH54832.1"/>
    </source>
</evidence>
<dbReference type="GO" id="GO:0005743">
    <property type="term" value="C:mitochondrial inner membrane"/>
    <property type="evidence" value="ECO:0007669"/>
    <property type="project" value="UniProtKB-SubCell"/>
</dbReference>
<geneLocation type="mitochondrion" evidence="20"/>
<protein>
    <recommendedName>
        <fullName evidence="5 18">NADH-ubiquinone oxidoreductase chain 2</fullName>
        <ecNumber evidence="4 18">7.1.1.2</ecNumber>
    </recommendedName>
</protein>
<feature type="transmembrane region" description="Helical" evidence="18">
    <location>
        <begin position="315"/>
        <end position="336"/>
    </location>
</feature>
<dbReference type="InterPro" id="IPR001750">
    <property type="entry name" value="ND/Mrp_TM"/>
</dbReference>
<evidence type="ECO:0000256" key="5">
    <source>
        <dbReference type="ARBA" id="ARBA00021008"/>
    </source>
</evidence>
<feature type="transmembrane region" description="Helical" evidence="18">
    <location>
        <begin position="91"/>
        <end position="111"/>
    </location>
</feature>
<dbReference type="PRINTS" id="PR01436">
    <property type="entry name" value="NADHDHGNASE2"/>
</dbReference>
<keyword evidence="6" id="KW-0813">Transport</keyword>
<evidence type="ECO:0000256" key="2">
    <source>
        <dbReference type="ARBA" id="ARBA00004448"/>
    </source>
</evidence>
<dbReference type="PANTHER" id="PTHR46552">
    <property type="entry name" value="NADH-UBIQUINONE OXIDOREDUCTASE CHAIN 2"/>
    <property type="match status" value="1"/>
</dbReference>
<dbReference type="PANTHER" id="PTHR46552:SF1">
    <property type="entry name" value="NADH-UBIQUINONE OXIDOREDUCTASE CHAIN 2"/>
    <property type="match status" value="1"/>
</dbReference>
<proteinExistence type="inferred from homology"/>
<accession>A0A343C489</accession>
<keyword evidence="13 18" id="KW-0520">NAD</keyword>
<dbReference type="EMBL" id="KX087368">
    <property type="protein sequence ID" value="ARH54832.1"/>
    <property type="molecule type" value="Genomic_DNA"/>
</dbReference>
<evidence type="ECO:0000256" key="9">
    <source>
        <dbReference type="ARBA" id="ARBA00022792"/>
    </source>
</evidence>
<organism evidence="20">
    <name type="scientific">Tropiphorus elevatus</name>
    <dbReference type="NCBI Taxonomy" id="1342132"/>
    <lineage>
        <taxon>Eukaryota</taxon>
        <taxon>Metazoa</taxon>
        <taxon>Ecdysozoa</taxon>
        <taxon>Arthropoda</taxon>
        <taxon>Hexapoda</taxon>
        <taxon>Insecta</taxon>
        <taxon>Pterygota</taxon>
        <taxon>Neoptera</taxon>
        <taxon>Endopterygota</taxon>
        <taxon>Coleoptera</taxon>
        <taxon>Polyphaga</taxon>
        <taxon>Cucujiformia</taxon>
        <taxon>Curculionidae</taxon>
        <taxon>Entiminae</taxon>
        <taxon>Tropiphorini</taxon>
        <taxon>Tropiphorus</taxon>
    </lineage>
</organism>
<evidence type="ECO:0000256" key="17">
    <source>
        <dbReference type="ARBA" id="ARBA00049551"/>
    </source>
</evidence>
<keyword evidence="8 18" id="KW-0812">Transmembrane</keyword>
<evidence type="ECO:0000256" key="15">
    <source>
        <dbReference type="ARBA" id="ARBA00023128"/>
    </source>
</evidence>
<sequence>MVKLVKMLFFNSMMMGTLITISAHSWISAWIGLEINLLSFIPLLKSNKNLFPIEAALKYFIVQAMGSSLTLFSILIFLIKNEQVPNNGPNFMVIHLLASALLLKMSAAPFHSWLPEVMNGLNWINNFILMTWQKIGPILLLSYTIKMYTLFFSIIILISSVISGLQGLNQTALQKIMAYSSINHISWMISSLFNSTNICIYYFIIYCIINASIIYILNNHNISQLKQLMEIFNSNKMIKFFFMLNFLSLGGLPPFLGFLPKWLVINYMIDNQYYSLAGMLIIFTLISLYFYLRITFSSFTIYSKETLIILFNKINYFNFMINLFALMGLITCSTLYTQM</sequence>
<evidence type="ECO:0000256" key="16">
    <source>
        <dbReference type="ARBA" id="ARBA00023136"/>
    </source>
</evidence>
<keyword evidence="15 18" id="KW-0496">Mitochondrion</keyword>
<keyword evidence="16 18" id="KW-0472">Membrane</keyword>
<comment type="similarity">
    <text evidence="3 18">Belongs to the complex I subunit 2 family.</text>
</comment>
<keyword evidence="10 18" id="KW-1278">Translocase</keyword>
<dbReference type="InterPro" id="IPR003917">
    <property type="entry name" value="NADH_UbQ_OxRdtase_chain2"/>
</dbReference>
<comment type="function">
    <text evidence="18">Core subunit of the mitochondrial membrane respiratory chain NADH dehydrogenase (Complex I) which catalyzes electron transfer from NADH through the respiratory chain, using ubiquinone as an electron acceptor. Essential for the catalytic activity and assembly of complex I.</text>
</comment>
<name>A0A343C489_9CUCU</name>
<feature type="transmembrane region" description="Helical" evidence="18">
    <location>
        <begin position="238"/>
        <end position="260"/>
    </location>
</feature>
<evidence type="ECO:0000259" key="19">
    <source>
        <dbReference type="Pfam" id="PF00361"/>
    </source>
</evidence>
<dbReference type="Pfam" id="PF00361">
    <property type="entry name" value="Proton_antipo_M"/>
    <property type="match status" value="1"/>
</dbReference>
<evidence type="ECO:0000256" key="4">
    <source>
        <dbReference type="ARBA" id="ARBA00012944"/>
    </source>
</evidence>
<feature type="domain" description="NADH:quinone oxidoreductase/Mrp antiporter transmembrane" evidence="19">
    <location>
        <begin position="23"/>
        <end position="286"/>
    </location>
</feature>
<feature type="transmembrane region" description="Helical" evidence="18">
    <location>
        <begin position="56"/>
        <end position="79"/>
    </location>
</feature>
<comment type="function">
    <text evidence="1">Core subunit of the mitochondrial membrane respiratory chain NADH dehydrogenase (Complex I) that is believed to belong to the minimal assembly required for catalysis. Complex I functions in the transfer of electrons from NADH to the respiratory chain. The immediate electron acceptor for the enzyme is believed to be ubiquinone.</text>
</comment>
<dbReference type="GO" id="GO:0008137">
    <property type="term" value="F:NADH dehydrogenase (ubiquinone) activity"/>
    <property type="evidence" value="ECO:0007669"/>
    <property type="project" value="UniProtKB-EC"/>
</dbReference>
<evidence type="ECO:0000256" key="12">
    <source>
        <dbReference type="ARBA" id="ARBA00022989"/>
    </source>
</evidence>
<gene>
    <name evidence="20" type="primary">nad2</name>
</gene>
<evidence type="ECO:0000256" key="3">
    <source>
        <dbReference type="ARBA" id="ARBA00007012"/>
    </source>
</evidence>
<reference evidence="20" key="1">
    <citation type="submission" date="2016-04" db="EMBL/GenBank/DDBJ databases">
        <title>Mitochondria of beetle species.</title>
        <authorList>
            <person name="Hunter A."/>
            <person name="Moriniere J."/>
            <person name="Tang P."/>
            <person name="Linard B."/>
            <person name="Crampton-Platt A."/>
            <person name="Vogler A.P."/>
        </authorList>
    </citation>
    <scope>NUCLEOTIDE SEQUENCE</scope>
</reference>
<keyword evidence="11 18" id="KW-0249">Electron transport</keyword>
<evidence type="ECO:0000256" key="14">
    <source>
        <dbReference type="ARBA" id="ARBA00023075"/>
    </source>
</evidence>
<evidence type="ECO:0000256" key="1">
    <source>
        <dbReference type="ARBA" id="ARBA00003257"/>
    </source>
</evidence>
<evidence type="ECO:0000256" key="7">
    <source>
        <dbReference type="ARBA" id="ARBA00022660"/>
    </source>
</evidence>